<dbReference type="PANTHER" id="PTHR33155:SF75">
    <property type="entry name" value="OS02G0750800 PROTEIN"/>
    <property type="match status" value="1"/>
</dbReference>
<comment type="similarity">
    <text evidence="1">Belongs to the fantastic four family.</text>
</comment>
<evidence type="ECO:0000313" key="4">
    <source>
        <dbReference type="Proteomes" id="UP000504607"/>
    </source>
</evidence>
<dbReference type="RefSeq" id="XP_029117019.1">
    <property type="nucleotide sequence ID" value="XM_029261186.1"/>
</dbReference>
<feature type="region of interest" description="Disordered" evidence="2">
    <location>
        <begin position="198"/>
        <end position="219"/>
    </location>
</feature>
<feature type="compositionally biased region" description="Low complexity" evidence="2">
    <location>
        <begin position="57"/>
        <end position="69"/>
    </location>
</feature>
<proteinExistence type="inferred from homology"/>
<protein>
    <submittedName>
        <fullName evidence="5">Uncharacterized protein LOC114912866</fullName>
    </submittedName>
</protein>
<dbReference type="InterPro" id="IPR021410">
    <property type="entry name" value="FAF"/>
</dbReference>
<evidence type="ECO:0000256" key="2">
    <source>
        <dbReference type="SAM" id="MobiDB-lite"/>
    </source>
</evidence>
<feature type="region of interest" description="Disordered" evidence="2">
    <location>
        <begin position="39"/>
        <end position="98"/>
    </location>
</feature>
<keyword evidence="4" id="KW-1185">Reference proteome</keyword>
<feature type="domain" description="FAF" evidence="3">
    <location>
        <begin position="113"/>
        <end position="171"/>
    </location>
</feature>
<name>A0A8N4EXH0_ELAGV</name>
<reference evidence="5" key="1">
    <citation type="submission" date="2025-08" db="UniProtKB">
        <authorList>
            <consortium name="RefSeq"/>
        </authorList>
    </citation>
    <scope>IDENTIFICATION</scope>
</reference>
<organism evidence="4 5">
    <name type="scientific">Elaeis guineensis var. tenera</name>
    <name type="common">Oil palm</name>
    <dbReference type="NCBI Taxonomy" id="51953"/>
    <lineage>
        <taxon>Eukaryota</taxon>
        <taxon>Viridiplantae</taxon>
        <taxon>Streptophyta</taxon>
        <taxon>Embryophyta</taxon>
        <taxon>Tracheophyta</taxon>
        <taxon>Spermatophyta</taxon>
        <taxon>Magnoliopsida</taxon>
        <taxon>Liliopsida</taxon>
        <taxon>Arecaceae</taxon>
        <taxon>Arecoideae</taxon>
        <taxon>Cocoseae</taxon>
        <taxon>Elaeidinae</taxon>
        <taxon>Elaeis</taxon>
    </lineage>
</organism>
<dbReference type="Proteomes" id="UP000504607">
    <property type="component" value="Unplaced"/>
</dbReference>
<sequence length="271" mass="30601">MLSSLLFRKKRDTTTTTTTLMLSPAITTEPLGLKTIAVGSLDNPRPPNCVKRSFVASPSPSSSPSSSSSDRPEDKVAEEEEEDEEVDDVENEEDDERDACWATYGKRGHRLRRFPPPIPLLARTANLSCHMPWVLKRTYKEDGSLVLKEVRVKHHEYFRACRENGRLTLQLVELDDDSPLFMSWPKRVEGINRVRESDEDCQPSASLQSSMLSSSPSSYLQATSPNIMEAKLQKIKDGIRVRDVDVPRVQPRFEMPSMMMISPSMPEPVHA</sequence>
<evidence type="ECO:0000259" key="3">
    <source>
        <dbReference type="Pfam" id="PF11250"/>
    </source>
</evidence>
<feature type="compositionally biased region" description="Low complexity" evidence="2">
    <location>
        <begin position="202"/>
        <end position="219"/>
    </location>
</feature>
<evidence type="ECO:0000256" key="1">
    <source>
        <dbReference type="ARBA" id="ARBA00008690"/>
    </source>
</evidence>
<dbReference type="AlphaFoldDB" id="A0A8N4EXH0"/>
<dbReference type="InterPro" id="IPR046431">
    <property type="entry name" value="FAF_dom"/>
</dbReference>
<dbReference type="Pfam" id="PF11250">
    <property type="entry name" value="FAF"/>
    <property type="match status" value="1"/>
</dbReference>
<dbReference type="PANTHER" id="PTHR33155">
    <property type="entry name" value="FANTASTIC FOUR-LIKE PROTEIN (DUF3049)"/>
    <property type="match status" value="1"/>
</dbReference>
<gene>
    <name evidence="5" type="primary">LOC114912866</name>
</gene>
<evidence type="ECO:0000313" key="5">
    <source>
        <dbReference type="RefSeq" id="XP_029117019.1"/>
    </source>
</evidence>
<feature type="compositionally biased region" description="Acidic residues" evidence="2">
    <location>
        <begin position="76"/>
        <end position="97"/>
    </location>
</feature>
<dbReference type="OrthoDB" id="777888at2759"/>
<accession>A0A8N4EXH0</accession>